<dbReference type="EMBL" id="CP101497">
    <property type="protein sequence ID" value="UTT63223.1"/>
    <property type="molecule type" value="Genomic_DNA"/>
</dbReference>
<sequence length="311" mass="34927">MSITVDARSSDARARLASDAEVLDRVHRTLGPVDVVAEHWGAHKLSRVLHVVTRGGEQAVVKWHRDAAPHHRETEALQQYAVALGGDAPRIVLSDPSLRLVTLSRLLGEPAAGTAHERDPDIHMRAGDLVRRLHDAEPPRKHDRFGRHIAAEFERWSRAADALWGDGLDGRDERAERLAAERHLARQHVAAALDLGELDHVPAHRRLTPQHWIIDPGGHVRFIDFAHLEFEPRIVDLLWLEYGPWRDEPWLRAAFLHGYGRTPTERDELALRAVAATRGLELLVRGEARGHTAERALGRAMLDRLLGATLF</sequence>
<gene>
    <name evidence="1" type="ORF">NNL39_03705</name>
</gene>
<organism evidence="1 2">
    <name type="scientific">Microcella humidisoli</name>
    <dbReference type="NCBI Taxonomy" id="2963406"/>
    <lineage>
        <taxon>Bacteria</taxon>
        <taxon>Bacillati</taxon>
        <taxon>Actinomycetota</taxon>
        <taxon>Actinomycetes</taxon>
        <taxon>Micrococcales</taxon>
        <taxon>Microbacteriaceae</taxon>
        <taxon>Microcella</taxon>
    </lineage>
</organism>
<dbReference type="RefSeq" id="WP_255160355.1">
    <property type="nucleotide sequence ID" value="NZ_CP101497.1"/>
</dbReference>
<reference evidence="1" key="1">
    <citation type="submission" date="2022-07" db="EMBL/GenBank/DDBJ databases">
        <title>Taxonomic analysis of Microcella humidisoli nov. sp., isolated from riverside soil.</title>
        <authorList>
            <person name="Molina K.M."/>
            <person name="Kim S.B."/>
        </authorList>
    </citation>
    <scope>NUCLEOTIDE SEQUENCE</scope>
    <source>
        <strain evidence="1">MMS21-STM10</strain>
    </source>
</reference>
<dbReference type="InterPro" id="IPR011009">
    <property type="entry name" value="Kinase-like_dom_sf"/>
</dbReference>
<name>A0ABY5FY82_9MICO</name>
<keyword evidence="2" id="KW-1185">Reference proteome</keyword>
<accession>A0ABY5FY82</accession>
<dbReference type="SUPFAM" id="SSF56112">
    <property type="entry name" value="Protein kinase-like (PK-like)"/>
    <property type="match status" value="1"/>
</dbReference>
<evidence type="ECO:0008006" key="3">
    <source>
        <dbReference type="Google" id="ProtNLM"/>
    </source>
</evidence>
<proteinExistence type="predicted"/>
<protein>
    <recommendedName>
        <fullName evidence="3">Aminoglycoside phosphotransferase family protein</fullName>
    </recommendedName>
</protein>
<dbReference type="Proteomes" id="UP001060039">
    <property type="component" value="Chromosome"/>
</dbReference>
<evidence type="ECO:0000313" key="2">
    <source>
        <dbReference type="Proteomes" id="UP001060039"/>
    </source>
</evidence>
<evidence type="ECO:0000313" key="1">
    <source>
        <dbReference type="EMBL" id="UTT63223.1"/>
    </source>
</evidence>